<comment type="subcellular location">
    <subcellularLocation>
        <location evidence="1">Membrane</location>
        <topology evidence="1">Multi-pass membrane protein</topology>
    </subcellularLocation>
</comment>
<dbReference type="PANTHER" id="PTHR23501">
    <property type="entry name" value="MAJOR FACILITATOR SUPERFAMILY"/>
    <property type="match status" value="1"/>
</dbReference>
<feature type="transmembrane region" description="Helical" evidence="6">
    <location>
        <begin position="340"/>
        <end position="365"/>
    </location>
</feature>
<evidence type="ECO:0000313" key="8">
    <source>
        <dbReference type="EMBL" id="KAK0386424.1"/>
    </source>
</evidence>
<keyword evidence="4 6" id="KW-0472">Membrane</keyword>
<dbReference type="SUPFAM" id="SSF103473">
    <property type="entry name" value="MFS general substrate transporter"/>
    <property type="match status" value="2"/>
</dbReference>
<dbReference type="PANTHER" id="PTHR23501:SF39">
    <property type="entry name" value="MULTIDRUG TRANSPORTER, PUTATIVE (AFU_ORTHOLOGUE AFUA_1G05010)-RELATED"/>
    <property type="match status" value="1"/>
</dbReference>
<feature type="transmembrane region" description="Helical" evidence="6">
    <location>
        <begin position="409"/>
        <end position="426"/>
    </location>
</feature>
<feature type="transmembrane region" description="Helical" evidence="6">
    <location>
        <begin position="149"/>
        <end position="167"/>
    </location>
</feature>
<dbReference type="PROSITE" id="PS50850">
    <property type="entry name" value="MFS"/>
    <property type="match status" value="1"/>
</dbReference>
<dbReference type="EMBL" id="JAPDFR010000005">
    <property type="protein sequence ID" value="KAK0386424.1"/>
    <property type="molecule type" value="Genomic_DNA"/>
</dbReference>
<keyword evidence="9" id="KW-1185">Reference proteome</keyword>
<accession>A0AA39GH50</accession>
<evidence type="ECO:0000256" key="5">
    <source>
        <dbReference type="SAM" id="MobiDB-lite"/>
    </source>
</evidence>
<dbReference type="Proteomes" id="UP001175261">
    <property type="component" value="Unassembled WGS sequence"/>
</dbReference>
<evidence type="ECO:0000256" key="1">
    <source>
        <dbReference type="ARBA" id="ARBA00004141"/>
    </source>
</evidence>
<evidence type="ECO:0000313" key="9">
    <source>
        <dbReference type="Proteomes" id="UP001175261"/>
    </source>
</evidence>
<feature type="region of interest" description="Disordered" evidence="5">
    <location>
        <begin position="593"/>
        <end position="615"/>
    </location>
</feature>
<feature type="transmembrane region" description="Helical" evidence="6">
    <location>
        <begin position="529"/>
        <end position="550"/>
    </location>
</feature>
<dbReference type="AlphaFoldDB" id="A0AA39GH50"/>
<dbReference type="Pfam" id="PF07690">
    <property type="entry name" value="MFS_1"/>
    <property type="match status" value="1"/>
</dbReference>
<dbReference type="InterPro" id="IPR011701">
    <property type="entry name" value="MFS"/>
</dbReference>
<evidence type="ECO:0000256" key="4">
    <source>
        <dbReference type="ARBA" id="ARBA00023136"/>
    </source>
</evidence>
<evidence type="ECO:0000256" key="2">
    <source>
        <dbReference type="ARBA" id="ARBA00022692"/>
    </source>
</evidence>
<dbReference type="GO" id="GO:0022857">
    <property type="term" value="F:transmembrane transporter activity"/>
    <property type="evidence" value="ECO:0007669"/>
    <property type="project" value="InterPro"/>
</dbReference>
<dbReference type="InterPro" id="IPR036259">
    <property type="entry name" value="MFS_trans_sf"/>
</dbReference>
<organism evidence="8 9">
    <name type="scientific">Sarocladium strictum</name>
    <name type="common">Black bundle disease fungus</name>
    <name type="synonym">Acremonium strictum</name>
    <dbReference type="NCBI Taxonomy" id="5046"/>
    <lineage>
        <taxon>Eukaryota</taxon>
        <taxon>Fungi</taxon>
        <taxon>Dikarya</taxon>
        <taxon>Ascomycota</taxon>
        <taxon>Pezizomycotina</taxon>
        <taxon>Sordariomycetes</taxon>
        <taxon>Hypocreomycetidae</taxon>
        <taxon>Hypocreales</taxon>
        <taxon>Sarocladiaceae</taxon>
        <taxon>Sarocladium</taxon>
    </lineage>
</organism>
<feature type="transmembrane region" description="Helical" evidence="6">
    <location>
        <begin position="468"/>
        <end position="491"/>
    </location>
</feature>
<feature type="compositionally biased region" description="Polar residues" evidence="5">
    <location>
        <begin position="606"/>
        <end position="615"/>
    </location>
</feature>
<keyword evidence="3 6" id="KW-1133">Transmembrane helix</keyword>
<dbReference type="GO" id="GO:0005886">
    <property type="term" value="C:plasma membrane"/>
    <property type="evidence" value="ECO:0007669"/>
    <property type="project" value="TreeGrafter"/>
</dbReference>
<evidence type="ECO:0000259" key="7">
    <source>
        <dbReference type="PROSITE" id="PS50850"/>
    </source>
</evidence>
<evidence type="ECO:0000256" key="3">
    <source>
        <dbReference type="ARBA" id="ARBA00022989"/>
    </source>
</evidence>
<evidence type="ECO:0000256" key="6">
    <source>
        <dbReference type="SAM" id="Phobius"/>
    </source>
</evidence>
<feature type="transmembrane region" description="Helical" evidence="6">
    <location>
        <begin position="438"/>
        <end position="461"/>
    </location>
</feature>
<dbReference type="InterPro" id="IPR020846">
    <property type="entry name" value="MFS_dom"/>
</dbReference>
<feature type="domain" description="Major facilitator superfamily (MFS) profile" evidence="7">
    <location>
        <begin position="53"/>
        <end position="555"/>
    </location>
</feature>
<feature type="transmembrane region" description="Helical" evidence="6">
    <location>
        <begin position="119"/>
        <end position="137"/>
    </location>
</feature>
<feature type="transmembrane region" description="Helical" evidence="6">
    <location>
        <begin position="90"/>
        <end position="107"/>
    </location>
</feature>
<sequence>MCVYLYKRWRRSRTTPDETSLRPSCEHRDEPSPEPCVECKAADKAATRYRLKLIAGLFFPFALAALDATIIASALPWIAQDFGQYSQLNWIVSAFNLTSAAFIPCWAQIADVFGRKTGLNAAVITMLIGSTLCTAAPTDAFPVLLLGRAFQGIASAGINVLCRTILADKVSLKENAKNWAVFSLVGGTSYALGPLIGGYFTQSDYRWCFAINLPVGVVALALIWVFLRNELLGPQPIPELDNPFATGRRTRFLARLKVIDYGGQMLFIFGFGLIILGLTWGGVTYSWRSAAVIAAITIGGILVGCFVFWESLFATGRFAARTMPWQKPMIPWTLSSNRDIGLLFFMECVSGMSMFAVLYFCNIYFTAVKNFTSDKAGVSLMFFTPGLAAGTIGCALMTGVWPRTTFTPIMAGTILEAVGMGLMAWACWTENIANVYGFMAVIGCGFGLRFMAVPLHGIGLFRQFRASILALMALSVPLGGTLGLTIMATVFNNVSGLDSHKLNSHGKSTADSSIADLSDDVTYNAKMGVVWAFVAMVPFTLLALVAACCIGNIKLGQGTGDAETGGDNIVIEDVYLLTLFRGSKGIDAEWQASVNEDAEETRPEKQVTTSAKRQT</sequence>
<feature type="transmembrane region" description="Helical" evidence="6">
    <location>
        <begin position="258"/>
        <end position="280"/>
    </location>
</feature>
<feature type="transmembrane region" description="Helical" evidence="6">
    <location>
        <begin position="292"/>
        <end position="319"/>
    </location>
</feature>
<gene>
    <name evidence="8" type="ORF">NLU13_6261</name>
</gene>
<protein>
    <recommendedName>
        <fullName evidence="7">Major facilitator superfamily (MFS) profile domain-containing protein</fullName>
    </recommendedName>
</protein>
<proteinExistence type="predicted"/>
<feature type="transmembrane region" description="Helical" evidence="6">
    <location>
        <begin position="179"/>
        <end position="201"/>
    </location>
</feature>
<name>A0AA39GH50_SARSR</name>
<feature type="transmembrane region" description="Helical" evidence="6">
    <location>
        <begin position="53"/>
        <end position="78"/>
    </location>
</feature>
<comment type="caution">
    <text evidence="8">The sequence shown here is derived from an EMBL/GenBank/DDBJ whole genome shotgun (WGS) entry which is preliminary data.</text>
</comment>
<keyword evidence="2 6" id="KW-0812">Transmembrane</keyword>
<dbReference type="Gene3D" id="1.20.1250.20">
    <property type="entry name" value="MFS general substrate transporter like domains"/>
    <property type="match status" value="1"/>
</dbReference>
<feature type="transmembrane region" description="Helical" evidence="6">
    <location>
        <begin position="207"/>
        <end position="227"/>
    </location>
</feature>
<reference evidence="8" key="1">
    <citation type="submission" date="2022-10" db="EMBL/GenBank/DDBJ databases">
        <title>Determination and structural analysis of whole genome sequence of Sarocladium strictum F4-1.</title>
        <authorList>
            <person name="Hu L."/>
            <person name="Jiang Y."/>
        </authorList>
    </citation>
    <scope>NUCLEOTIDE SEQUENCE</scope>
    <source>
        <strain evidence="8">F4-1</strain>
    </source>
</reference>
<feature type="transmembrane region" description="Helical" evidence="6">
    <location>
        <begin position="377"/>
        <end position="397"/>
    </location>
</feature>